<dbReference type="EMBL" id="GL732549">
    <property type="protein sequence ID" value="EFX80046.1"/>
    <property type="molecule type" value="Genomic_DNA"/>
</dbReference>
<dbReference type="HOGENOM" id="CLU_2075501_0_0_1"/>
<reference evidence="1 2" key="1">
    <citation type="journal article" date="2011" name="Science">
        <title>The ecoresponsive genome of Daphnia pulex.</title>
        <authorList>
            <person name="Colbourne J.K."/>
            <person name="Pfrender M.E."/>
            <person name="Gilbert D."/>
            <person name="Thomas W.K."/>
            <person name="Tucker A."/>
            <person name="Oakley T.H."/>
            <person name="Tokishita S."/>
            <person name="Aerts A."/>
            <person name="Arnold G.J."/>
            <person name="Basu M.K."/>
            <person name="Bauer D.J."/>
            <person name="Caceres C.E."/>
            <person name="Carmel L."/>
            <person name="Casola C."/>
            <person name="Choi J.H."/>
            <person name="Detter J.C."/>
            <person name="Dong Q."/>
            <person name="Dusheyko S."/>
            <person name="Eads B.D."/>
            <person name="Frohlich T."/>
            <person name="Geiler-Samerotte K.A."/>
            <person name="Gerlach D."/>
            <person name="Hatcher P."/>
            <person name="Jogdeo S."/>
            <person name="Krijgsveld J."/>
            <person name="Kriventseva E.V."/>
            <person name="Kultz D."/>
            <person name="Laforsch C."/>
            <person name="Lindquist E."/>
            <person name="Lopez J."/>
            <person name="Manak J.R."/>
            <person name="Muller J."/>
            <person name="Pangilinan J."/>
            <person name="Patwardhan R.P."/>
            <person name="Pitluck S."/>
            <person name="Pritham E.J."/>
            <person name="Rechtsteiner A."/>
            <person name="Rho M."/>
            <person name="Rogozin I.B."/>
            <person name="Sakarya O."/>
            <person name="Salamov A."/>
            <person name="Schaack S."/>
            <person name="Shapiro H."/>
            <person name="Shiga Y."/>
            <person name="Skalitzky C."/>
            <person name="Smith Z."/>
            <person name="Souvorov A."/>
            <person name="Sung W."/>
            <person name="Tang Z."/>
            <person name="Tsuchiya D."/>
            <person name="Tu H."/>
            <person name="Vos H."/>
            <person name="Wang M."/>
            <person name="Wolf Y.I."/>
            <person name="Yamagata H."/>
            <person name="Yamada T."/>
            <person name="Ye Y."/>
            <person name="Shaw J.R."/>
            <person name="Andrews J."/>
            <person name="Crease T.J."/>
            <person name="Tang H."/>
            <person name="Lucas S.M."/>
            <person name="Robertson H.M."/>
            <person name="Bork P."/>
            <person name="Koonin E.V."/>
            <person name="Zdobnov E.M."/>
            <person name="Grigoriev I.V."/>
            <person name="Lynch M."/>
            <person name="Boore J.L."/>
        </authorList>
    </citation>
    <scope>NUCLEOTIDE SEQUENCE [LARGE SCALE GENOMIC DNA]</scope>
</reference>
<proteinExistence type="predicted"/>
<accession>E9GKK7</accession>
<dbReference type="Proteomes" id="UP000000305">
    <property type="component" value="Unassembled WGS sequence"/>
</dbReference>
<evidence type="ECO:0000313" key="1">
    <source>
        <dbReference type="EMBL" id="EFX80046.1"/>
    </source>
</evidence>
<dbReference type="KEGG" id="dpx:DAPPUDRAFT_244270"/>
<name>E9GKK7_DAPPU</name>
<dbReference type="AlphaFoldDB" id="E9GKK7"/>
<evidence type="ECO:0000313" key="2">
    <source>
        <dbReference type="Proteomes" id="UP000000305"/>
    </source>
</evidence>
<protein>
    <submittedName>
        <fullName evidence="1">Uncharacterized protein</fullName>
    </submittedName>
</protein>
<gene>
    <name evidence="1" type="ORF">DAPPUDRAFT_244270</name>
</gene>
<keyword evidence="2" id="KW-1185">Reference proteome</keyword>
<dbReference type="InParanoid" id="E9GKK7"/>
<organism evidence="1 2">
    <name type="scientific">Daphnia pulex</name>
    <name type="common">Water flea</name>
    <dbReference type="NCBI Taxonomy" id="6669"/>
    <lineage>
        <taxon>Eukaryota</taxon>
        <taxon>Metazoa</taxon>
        <taxon>Ecdysozoa</taxon>
        <taxon>Arthropoda</taxon>
        <taxon>Crustacea</taxon>
        <taxon>Branchiopoda</taxon>
        <taxon>Diplostraca</taxon>
        <taxon>Cladocera</taxon>
        <taxon>Anomopoda</taxon>
        <taxon>Daphniidae</taxon>
        <taxon>Daphnia</taxon>
    </lineage>
</organism>
<sequence>MNALEVPESETKHEQYEDSDLKYFVYRAIEQDVLVQNPSSSNDASVLEKIAAIATNNQHNKLFSVKRSIAEAAVVSEGNFAIQVVNQQKQYVAKLTNQERMAALVYGRDIREVVLEIP</sequence>